<name>A0A2X3CT08_KLEPN</name>
<organism evidence="1 2">
    <name type="scientific">Klebsiella pneumoniae</name>
    <dbReference type="NCBI Taxonomy" id="573"/>
    <lineage>
        <taxon>Bacteria</taxon>
        <taxon>Pseudomonadati</taxon>
        <taxon>Pseudomonadota</taxon>
        <taxon>Gammaproteobacteria</taxon>
        <taxon>Enterobacterales</taxon>
        <taxon>Enterobacteriaceae</taxon>
        <taxon>Klebsiella/Raoultella group</taxon>
        <taxon>Klebsiella</taxon>
        <taxon>Klebsiella pneumoniae complex</taxon>
    </lineage>
</organism>
<dbReference type="Proteomes" id="UP000251088">
    <property type="component" value="Unassembled WGS sequence"/>
</dbReference>
<proteinExistence type="predicted"/>
<dbReference type="EMBL" id="UAWN01000012">
    <property type="protein sequence ID" value="SQC16253.1"/>
    <property type="molecule type" value="Genomic_DNA"/>
</dbReference>
<evidence type="ECO:0000313" key="1">
    <source>
        <dbReference type="EMBL" id="SQC16253.1"/>
    </source>
</evidence>
<evidence type="ECO:0000313" key="2">
    <source>
        <dbReference type="Proteomes" id="UP000251088"/>
    </source>
</evidence>
<protein>
    <submittedName>
        <fullName evidence="1">Inner membrane protein</fullName>
    </submittedName>
</protein>
<dbReference type="AlphaFoldDB" id="A0A2X3CT08"/>
<reference evidence="1 2" key="1">
    <citation type="submission" date="2018-06" db="EMBL/GenBank/DDBJ databases">
        <authorList>
            <consortium name="Pathogen Informatics"/>
            <person name="Doyle S."/>
        </authorList>
    </citation>
    <scope>NUCLEOTIDE SEQUENCE [LARGE SCALE GENOMIC DNA]</scope>
    <source>
        <strain evidence="1 2">NCTC9128</strain>
    </source>
</reference>
<gene>
    <name evidence="1" type="ORF">NCTC9128_04176</name>
</gene>
<sequence length="80" mass="9410">MVKGTHTNVVELYINGQPQPLSEKQNTRTQRETLPTFSLQQAYDFINRVDFNDIRFILDARALKLRAGGRRQNKKIWPEH</sequence>
<accession>A0A2X3CT08</accession>